<feature type="compositionally biased region" description="Basic and acidic residues" evidence="1">
    <location>
        <begin position="332"/>
        <end position="345"/>
    </location>
</feature>
<feature type="compositionally biased region" description="Basic and acidic residues" evidence="1">
    <location>
        <begin position="403"/>
        <end position="422"/>
    </location>
</feature>
<feature type="compositionally biased region" description="Low complexity" evidence="1">
    <location>
        <begin position="386"/>
        <end position="396"/>
    </location>
</feature>
<evidence type="ECO:0000259" key="2">
    <source>
        <dbReference type="Pfam" id="PF03432"/>
    </source>
</evidence>
<evidence type="ECO:0000313" key="3">
    <source>
        <dbReference type="EMBL" id="RNE48862.1"/>
    </source>
</evidence>
<evidence type="ECO:0000313" key="4">
    <source>
        <dbReference type="Proteomes" id="UP000266975"/>
    </source>
</evidence>
<dbReference type="Proteomes" id="UP000266975">
    <property type="component" value="Unassembled WGS sequence"/>
</dbReference>
<sequence length="484" mass="52263">MYAVYGTRANAKAGVVRAAALTVVCGGEMENPNDGRWAGIEFIEAGREVMNKNSRRSNRTITLVQSWAKDELNKDDPADVEKANVMGADLAQRLAPDTPYVVATHTDSKSGCVHNHIVLLNHDLRTGKAAPKRAGNWHAVKAINDEVMRDWGMRTLEPEGFVKLRRAERMAQRDGKSIDSTGLGVRELTGETWADYLRKRVDELVNDKRVLKASDGMQKAREVAGEYNLSLRSTNGELSIGLVEDGEEINYTTRTPKDNSRKRKAVDAGSKFGPGYTANGLSERIAEAQAQLAAAIARQQRIDRINKLKLEGEKEDVSGINRSAKGSHGGLHRRESGPGDGRPGEDAGPVYEGRDQDRSGPQSSGRAGEADSVHRRVGAGTADVIRAAAAARQAAAEVGSNHGGDEGVRRSAESGSRDDKQSSADAVGHWASDAGYPENTSRPGRDVQGDSGSREASRKAKRQKRAERLARINQAALNEPEFGG</sequence>
<reference evidence="3 4" key="1">
    <citation type="submission" date="2018-02" db="EMBL/GenBank/DDBJ databases">
        <title>Corynebacterium alimpuense sp. nov., a marine obligate actinomycete isolated from sediments of Valparaiso bay, Chile.</title>
        <authorList>
            <person name="Claverias F."/>
            <person name="Gonzales-Siles L."/>
            <person name="Salva-Serra F."/>
            <person name="Inganaes E."/>
            <person name="Molin K."/>
            <person name="Cumsille A."/>
            <person name="Undabarrena A."/>
            <person name="Couve E."/>
            <person name="Moore E.R.B."/>
            <person name="Gomila M."/>
            <person name="Camara B."/>
        </authorList>
    </citation>
    <scope>NUCLEOTIDE SEQUENCE [LARGE SCALE GENOMIC DNA]</scope>
    <source>
        <strain evidence="3 4">CCUG 69366</strain>
    </source>
</reference>
<dbReference type="EMBL" id="PTJO01000004">
    <property type="protein sequence ID" value="RNE48862.1"/>
    <property type="molecule type" value="Genomic_DNA"/>
</dbReference>
<proteinExistence type="predicted"/>
<evidence type="ECO:0000256" key="1">
    <source>
        <dbReference type="SAM" id="MobiDB-lite"/>
    </source>
</evidence>
<feature type="region of interest" description="Disordered" evidence="1">
    <location>
        <begin position="313"/>
        <end position="484"/>
    </location>
</feature>
<feature type="region of interest" description="Disordered" evidence="1">
    <location>
        <begin position="251"/>
        <end position="273"/>
    </location>
</feature>
<feature type="domain" description="MobA/VirD2-like nuclease" evidence="2">
    <location>
        <begin position="47"/>
        <end position="152"/>
    </location>
</feature>
<keyword evidence="4" id="KW-1185">Reference proteome</keyword>
<comment type="caution">
    <text evidence="3">The sequence shown here is derived from an EMBL/GenBank/DDBJ whole genome shotgun (WGS) entry which is preliminary data.</text>
</comment>
<dbReference type="InterPro" id="IPR005094">
    <property type="entry name" value="Endonuclease_MobA/VirD2"/>
</dbReference>
<dbReference type="Pfam" id="PF03432">
    <property type="entry name" value="Relaxase"/>
    <property type="match status" value="1"/>
</dbReference>
<organism evidence="3 4">
    <name type="scientific">Corynebacterium alimapuense</name>
    <dbReference type="NCBI Taxonomy" id="1576874"/>
    <lineage>
        <taxon>Bacteria</taxon>
        <taxon>Bacillati</taxon>
        <taxon>Actinomycetota</taxon>
        <taxon>Actinomycetes</taxon>
        <taxon>Mycobacteriales</taxon>
        <taxon>Corynebacteriaceae</taxon>
        <taxon>Corynebacterium</taxon>
    </lineage>
</organism>
<dbReference type="OrthoDB" id="2080707at2"/>
<dbReference type="AlphaFoldDB" id="A0A3M8K8J2"/>
<protein>
    <submittedName>
        <fullName evidence="3">Relaxase</fullName>
    </submittedName>
</protein>
<accession>A0A3M8K8J2</accession>
<name>A0A3M8K8J2_9CORY</name>
<gene>
    <name evidence="3" type="ORF">C5L39_06090</name>
</gene>
<feature type="compositionally biased region" description="Basic and acidic residues" evidence="1">
    <location>
        <begin position="443"/>
        <end position="458"/>
    </location>
</feature>